<evidence type="ECO:0000259" key="10">
    <source>
        <dbReference type="PROSITE" id="PS50893"/>
    </source>
</evidence>
<dbReference type="Pfam" id="PF13732">
    <property type="entry name" value="DrrA1-3_C"/>
    <property type="match status" value="1"/>
</dbReference>
<keyword evidence="12" id="KW-1185">Reference proteome</keyword>
<keyword evidence="2" id="KW-0813">Transport</keyword>
<dbReference type="SMART" id="SM00382">
    <property type="entry name" value="AAA"/>
    <property type="match status" value="1"/>
</dbReference>
<dbReference type="Gene3D" id="3.40.50.300">
    <property type="entry name" value="P-loop containing nucleotide triphosphate hydrolases"/>
    <property type="match status" value="1"/>
</dbReference>
<dbReference type="PATRIC" id="fig|2064.6.peg.3191"/>
<evidence type="ECO:0000256" key="3">
    <source>
        <dbReference type="ARBA" id="ARBA00022475"/>
    </source>
</evidence>
<dbReference type="NCBIfam" id="TIGR01188">
    <property type="entry name" value="drrA"/>
    <property type="match status" value="1"/>
</dbReference>
<dbReference type="GO" id="GO:1900753">
    <property type="term" value="P:doxorubicin transport"/>
    <property type="evidence" value="ECO:0007669"/>
    <property type="project" value="InterPro"/>
</dbReference>
<dbReference type="GO" id="GO:0005886">
    <property type="term" value="C:plasma membrane"/>
    <property type="evidence" value="ECO:0007669"/>
    <property type="project" value="UniProtKB-SubCell"/>
</dbReference>
<dbReference type="GO" id="GO:0043215">
    <property type="term" value="P:daunorubicin transport"/>
    <property type="evidence" value="ECO:0007669"/>
    <property type="project" value="InterPro"/>
</dbReference>
<dbReference type="SUPFAM" id="SSF52540">
    <property type="entry name" value="P-loop containing nucleoside triphosphate hydrolases"/>
    <property type="match status" value="1"/>
</dbReference>
<dbReference type="InterPro" id="IPR003593">
    <property type="entry name" value="AAA+_ATPase"/>
</dbReference>
<dbReference type="GO" id="GO:0005524">
    <property type="term" value="F:ATP binding"/>
    <property type="evidence" value="ECO:0007669"/>
    <property type="project" value="UniProtKB-KW"/>
</dbReference>
<dbReference type="InterPro" id="IPR025302">
    <property type="entry name" value="DrrA1/2-like_C"/>
</dbReference>
<dbReference type="GO" id="GO:0046677">
    <property type="term" value="P:response to antibiotic"/>
    <property type="evidence" value="ECO:0007669"/>
    <property type="project" value="UniProtKB-KW"/>
</dbReference>
<comment type="caution">
    <text evidence="11">The sequence shown here is derived from an EMBL/GenBank/DDBJ whole genome shotgun (WGS) entry which is preliminary data.</text>
</comment>
<dbReference type="InterPro" id="IPR050763">
    <property type="entry name" value="ABC_transporter_ATP-binding"/>
</dbReference>
<keyword evidence="6" id="KW-1278">Translocase</keyword>
<dbReference type="PANTHER" id="PTHR42711">
    <property type="entry name" value="ABC TRANSPORTER ATP-BINDING PROTEIN"/>
    <property type="match status" value="1"/>
</dbReference>
<dbReference type="AlphaFoldDB" id="A0A0D0NAK4"/>
<feature type="domain" description="ABC transporter" evidence="10">
    <location>
        <begin position="2"/>
        <end position="238"/>
    </location>
</feature>
<dbReference type="GO" id="GO:0016887">
    <property type="term" value="F:ATP hydrolysis activity"/>
    <property type="evidence" value="ECO:0007669"/>
    <property type="project" value="InterPro"/>
</dbReference>
<evidence type="ECO:0000313" key="12">
    <source>
        <dbReference type="Proteomes" id="UP000032066"/>
    </source>
</evidence>
<dbReference type="EMBL" id="JXZB01000002">
    <property type="protein sequence ID" value="KIQ65235.1"/>
    <property type="molecule type" value="Genomic_DNA"/>
</dbReference>
<accession>A0A0D0NAK4</accession>
<dbReference type="InterPro" id="IPR005894">
    <property type="entry name" value="DrrA"/>
</dbReference>
<dbReference type="STRING" id="2064.TR51_14830"/>
<keyword evidence="4" id="KW-0547">Nucleotide-binding</keyword>
<evidence type="ECO:0000256" key="9">
    <source>
        <dbReference type="ARBA" id="ARBA00049985"/>
    </source>
</evidence>
<comment type="similarity">
    <text evidence="9">Belongs to the ABC transporter superfamily. Drug exporter-1 (DrugE1) (TC 3.A.1.105) family.</text>
</comment>
<organism evidence="11 12">
    <name type="scientific">Kitasatospora griseola</name>
    <name type="common">Streptomyces griseolosporeus</name>
    <dbReference type="NCBI Taxonomy" id="2064"/>
    <lineage>
        <taxon>Bacteria</taxon>
        <taxon>Bacillati</taxon>
        <taxon>Actinomycetota</taxon>
        <taxon>Actinomycetes</taxon>
        <taxon>Kitasatosporales</taxon>
        <taxon>Streptomycetaceae</taxon>
        <taxon>Kitasatospora</taxon>
    </lineage>
</organism>
<dbReference type="InterPro" id="IPR003439">
    <property type="entry name" value="ABC_transporter-like_ATP-bd"/>
</dbReference>
<evidence type="ECO:0000313" key="11">
    <source>
        <dbReference type="EMBL" id="KIQ65235.1"/>
    </source>
</evidence>
<keyword evidence="3" id="KW-1003">Cell membrane</keyword>
<dbReference type="InterPro" id="IPR017871">
    <property type="entry name" value="ABC_transporter-like_CS"/>
</dbReference>
<evidence type="ECO:0000256" key="5">
    <source>
        <dbReference type="ARBA" id="ARBA00022840"/>
    </source>
</evidence>
<proteinExistence type="inferred from homology"/>
<dbReference type="PROSITE" id="PS00211">
    <property type="entry name" value="ABC_TRANSPORTER_1"/>
    <property type="match status" value="1"/>
</dbReference>
<dbReference type="InterPro" id="IPR027417">
    <property type="entry name" value="P-loop_NTPase"/>
</dbReference>
<evidence type="ECO:0000256" key="6">
    <source>
        <dbReference type="ARBA" id="ARBA00022967"/>
    </source>
</evidence>
<dbReference type="OrthoDB" id="9804819at2"/>
<evidence type="ECO:0000256" key="4">
    <source>
        <dbReference type="ARBA" id="ARBA00022741"/>
    </source>
</evidence>
<evidence type="ECO:0000256" key="7">
    <source>
        <dbReference type="ARBA" id="ARBA00023136"/>
    </source>
</evidence>
<gene>
    <name evidence="11" type="ORF">TR51_14830</name>
</gene>
<dbReference type="PROSITE" id="PS50893">
    <property type="entry name" value="ABC_TRANSPORTER_2"/>
    <property type="match status" value="1"/>
</dbReference>
<keyword evidence="7" id="KW-0472">Membrane</keyword>
<dbReference type="Proteomes" id="UP000032066">
    <property type="component" value="Unassembled WGS sequence"/>
</dbReference>
<protein>
    <submittedName>
        <fullName evidence="11">ABC transporter</fullName>
    </submittedName>
</protein>
<evidence type="ECO:0000256" key="2">
    <source>
        <dbReference type="ARBA" id="ARBA00022448"/>
    </source>
</evidence>
<name>A0A0D0NAK4_KITGR</name>
<dbReference type="PANTHER" id="PTHR42711:SF19">
    <property type="entry name" value="DOXORUBICIN RESISTANCE ATP-BINDING PROTEIN DRRA"/>
    <property type="match status" value="1"/>
</dbReference>
<keyword evidence="5" id="KW-0067">ATP-binding</keyword>
<evidence type="ECO:0000256" key="8">
    <source>
        <dbReference type="ARBA" id="ARBA00023251"/>
    </source>
</evidence>
<sequence length="319" mass="34333">MIVTKGLRKSFRPRRGAATVDAVRGIDLDVAEGRIYGLLGPNGAGKTTTLRMLATLLPPDGGAATVAGADLRTDPGEVRRRIGYVAQGGGTTDHATAREELVLQARMHGIRKAEALRRAEQGLAAFDLTEFGDRPCRTYSGGQRRRLDLALGVVHRPKVLFLDEPTVGLDPRSRAQVWTEVRRLRDQGMTVLITTHYLDEADALCDRIGIVDHGGIVTEGTPEQLKQQISGDAVTIGLTDTGATARAAHVLAELPCVRRLEALPEEDGLRLHVDSADTAIPQLLRALAAAGLEPDHVQLQRPSLDDVFLALTGRSPVHS</sequence>
<comment type="subcellular location">
    <subcellularLocation>
        <location evidence="1">Cell membrane</location>
        <topology evidence="1">Peripheral membrane protein</topology>
        <orientation evidence="1">Cytoplasmic side</orientation>
    </subcellularLocation>
</comment>
<evidence type="ECO:0000256" key="1">
    <source>
        <dbReference type="ARBA" id="ARBA00004413"/>
    </source>
</evidence>
<dbReference type="Pfam" id="PF00005">
    <property type="entry name" value="ABC_tran"/>
    <property type="match status" value="1"/>
</dbReference>
<keyword evidence="8" id="KW-0046">Antibiotic resistance</keyword>
<reference evidence="11 12" key="1">
    <citation type="submission" date="2015-02" db="EMBL/GenBank/DDBJ databases">
        <title>Draft genome sequence of Kitasatospora griseola MF730-N6, a bafilomycin, terpentecin and satosporin producer.</title>
        <authorList>
            <person name="Arens J.C."/>
            <person name="Haltli B."/>
            <person name="Kerr R.G."/>
        </authorList>
    </citation>
    <scope>NUCLEOTIDE SEQUENCE [LARGE SCALE GENOMIC DNA]</scope>
    <source>
        <strain evidence="11 12">MF730-N6</strain>
    </source>
</reference>